<gene>
    <name evidence="2" type="ORF">TELCIR_10512</name>
</gene>
<dbReference type="OrthoDB" id="5871498at2759"/>
<evidence type="ECO:0000313" key="3">
    <source>
        <dbReference type="Proteomes" id="UP000230423"/>
    </source>
</evidence>
<feature type="non-terminal residue" evidence="2">
    <location>
        <position position="77"/>
    </location>
</feature>
<feature type="compositionally biased region" description="Basic residues" evidence="1">
    <location>
        <begin position="13"/>
        <end position="22"/>
    </location>
</feature>
<feature type="compositionally biased region" description="Acidic residues" evidence="1">
    <location>
        <begin position="27"/>
        <end position="37"/>
    </location>
</feature>
<evidence type="ECO:0000256" key="1">
    <source>
        <dbReference type="SAM" id="MobiDB-lite"/>
    </source>
</evidence>
<feature type="region of interest" description="Disordered" evidence="1">
    <location>
        <begin position="1"/>
        <end position="41"/>
    </location>
</feature>
<dbReference type="AlphaFoldDB" id="A0A2G9UBX1"/>
<dbReference type="EMBL" id="KZ347435">
    <property type="protein sequence ID" value="PIO67729.1"/>
    <property type="molecule type" value="Genomic_DNA"/>
</dbReference>
<name>A0A2G9UBX1_TELCI</name>
<accession>A0A2G9UBX1</accession>
<sequence length="77" mass="8950">MKNANKPNNRHFCFNRRPKHQPHSFADDDGGDDDDEGGEKKSTISLMLESLNDWTSELDARKNVDVIYFDFEKAFDK</sequence>
<protein>
    <recommendedName>
        <fullName evidence="4">Reverse transcriptase domain-containing protein</fullName>
    </recommendedName>
</protein>
<organism evidence="2 3">
    <name type="scientific">Teladorsagia circumcincta</name>
    <name type="common">Brown stomach worm</name>
    <name type="synonym">Ostertagia circumcincta</name>
    <dbReference type="NCBI Taxonomy" id="45464"/>
    <lineage>
        <taxon>Eukaryota</taxon>
        <taxon>Metazoa</taxon>
        <taxon>Ecdysozoa</taxon>
        <taxon>Nematoda</taxon>
        <taxon>Chromadorea</taxon>
        <taxon>Rhabditida</taxon>
        <taxon>Rhabditina</taxon>
        <taxon>Rhabditomorpha</taxon>
        <taxon>Strongyloidea</taxon>
        <taxon>Trichostrongylidae</taxon>
        <taxon>Teladorsagia</taxon>
    </lineage>
</organism>
<dbReference type="Proteomes" id="UP000230423">
    <property type="component" value="Unassembled WGS sequence"/>
</dbReference>
<proteinExistence type="predicted"/>
<evidence type="ECO:0000313" key="2">
    <source>
        <dbReference type="EMBL" id="PIO67729.1"/>
    </source>
</evidence>
<keyword evidence="3" id="KW-1185">Reference proteome</keyword>
<reference evidence="2 3" key="1">
    <citation type="submission" date="2015-09" db="EMBL/GenBank/DDBJ databases">
        <title>Draft genome of the parasitic nematode Teladorsagia circumcincta isolate WARC Sus (inbred).</title>
        <authorList>
            <person name="Mitreva M."/>
        </authorList>
    </citation>
    <scope>NUCLEOTIDE SEQUENCE [LARGE SCALE GENOMIC DNA]</scope>
    <source>
        <strain evidence="2 3">S</strain>
    </source>
</reference>
<evidence type="ECO:0008006" key="4">
    <source>
        <dbReference type="Google" id="ProtNLM"/>
    </source>
</evidence>